<proteinExistence type="predicted"/>
<evidence type="ECO:0000313" key="3">
    <source>
        <dbReference type="EMBL" id="KAB7727695.1"/>
    </source>
</evidence>
<feature type="transmembrane region" description="Helical" evidence="1">
    <location>
        <begin position="298"/>
        <end position="317"/>
    </location>
</feature>
<dbReference type="InterPro" id="IPR029044">
    <property type="entry name" value="Nucleotide-diphossugar_trans"/>
</dbReference>
<dbReference type="Gene3D" id="3.90.550.10">
    <property type="entry name" value="Spore Coat Polysaccharide Biosynthesis Protein SpsA, Chain A"/>
    <property type="match status" value="1"/>
</dbReference>
<dbReference type="PANTHER" id="PTHR43685">
    <property type="entry name" value="GLYCOSYLTRANSFERASE"/>
    <property type="match status" value="1"/>
</dbReference>
<comment type="caution">
    <text evidence="3">The sequence shown here is derived from an EMBL/GenBank/DDBJ whole genome shotgun (WGS) entry which is preliminary data.</text>
</comment>
<feature type="transmembrane region" description="Helical" evidence="1">
    <location>
        <begin position="355"/>
        <end position="377"/>
    </location>
</feature>
<dbReference type="GO" id="GO:0016740">
    <property type="term" value="F:transferase activity"/>
    <property type="evidence" value="ECO:0007669"/>
    <property type="project" value="UniProtKB-KW"/>
</dbReference>
<dbReference type="PANTHER" id="PTHR43685:SF2">
    <property type="entry name" value="GLYCOSYLTRANSFERASE 2-LIKE DOMAIN-CONTAINING PROTEIN"/>
    <property type="match status" value="1"/>
</dbReference>
<gene>
    <name evidence="3" type="ORF">F5984_21320</name>
</gene>
<dbReference type="AlphaFoldDB" id="A0A7J5TUM3"/>
<organism evidence="3 4">
    <name type="scientific">Rudanella paleaurantiibacter</name>
    <dbReference type="NCBI Taxonomy" id="2614655"/>
    <lineage>
        <taxon>Bacteria</taxon>
        <taxon>Pseudomonadati</taxon>
        <taxon>Bacteroidota</taxon>
        <taxon>Cytophagia</taxon>
        <taxon>Cytophagales</taxon>
        <taxon>Cytophagaceae</taxon>
        <taxon>Rudanella</taxon>
    </lineage>
</organism>
<dbReference type="InterPro" id="IPR001173">
    <property type="entry name" value="Glyco_trans_2-like"/>
</dbReference>
<sequence length="390" mass="43399">MSTILLIISALYALMTLILWWGWRRIPYAQTTPTTDGPLISVVIPVRNEADNLPHLLADLARQTYTRFEVIVADDSSTDTTVAVVQALLNDLPYTLHLLPLPNEKTGAPKKRAIAESIRIAQGELILTTDGDCRVGPDWVRSFAAYYRQHHPRMMTGPVTFTDSSMKPGWTDDISPNERSSANRVFGQLQTVEFSSLIGSGAATLALNNPTMCNGANLCYEKRVFEEVNGFAGIDHVASGDDELLMHKIARRYPGGVQFVKNRGAIVQTAPHSSWAAFYQQRKRWASKWRAYESWHPSALAVFVFVSNAAPVLAVLGGTAGAIVWPTVLLIIGLKTIPEFIFLRAILRFLQKPQAVWWIPATQLVYPFYVLLFGLAAQQKGFTWKGRSLK</sequence>
<evidence type="ECO:0000256" key="1">
    <source>
        <dbReference type="SAM" id="Phobius"/>
    </source>
</evidence>
<protein>
    <submittedName>
        <fullName evidence="3">Glycosyltransferase</fullName>
    </submittedName>
</protein>
<keyword evidence="3" id="KW-0808">Transferase</keyword>
<evidence type="ECO:0000259" key="2">
    <source>
        <dbReference type="Pfam" id="PF00535"/>
    </source>
</evidence>
<dbReference type="SUPFAM" id="SSF53448">
    <property type="entry name" value="Nucleotide-diphospho-sugar transferases"/>
    <property type="match status" value="1"/>
</dbReference>
<dbReference type="Proteomes" id="UP000488299">
    <property type="component" value="Unassembled WGS sequence"/>
</dbReference>
<dbReference type="Pfam" id="PF00535">
    <property type="entry name" value="Glycos_transf_2"/>
    <property type="match status" value="1"/>
</dbReference>
<keyword evidence="1" id="KW-0472">Membrane</keyword>
<feature type="transmembrane region" description="Helical" evidence="1">
    <location>
        <begin position="6"/>
        <end position="23"/>
    </location>
</feature>
<dbReference type="InterPro" id="IPR050834">
    <property type="entry name" value="Glycosyltransf_2"/>
</dbReference>
<evidence type="ECO:0000313" key="4">
    <source>
        <dbReference type="Proteomes" id="UP000488299"/>
    </source>
</evidence>
<keyword evidence="1" id="KW-1133">Transmembrane helix</keyword>
<feature type="domain" description="Glycosyltransferase 2-like" evidence="2">
    <location>
        <begin position="41"/>
        <end position="174"/>
    </location>
</feature>
<keyword evidence="1" id="KW-0812">Transmembrane</keyword>
<accession>A0A7J5TUM3</accession>
<keyword evidence="4" id="KW-1185">Reference proteome</keyword>
<reference evidence="3 4" key="1">
    <citation type="submission" date="2019-10" db="EMBL/GenBank/DDBJ databases">
        <title>Rudanella paleaurantiibacter sp. nov., isolated from sludge.</title>
        <authorList>
            <person name="Xu S.Q."/>
        </authorList>
    </citation>
    <scope>NUCLEOTIDE SEQUENCE [LARGE SCALE GENOMIC DNA]</scope>
    <source>
        <strain evidence="3 4">HX-22-17</strain>
    </source>
</reference>
<dbReference type="EMBL" id="WELI01000010">
    <property type="protein sequence ID" value="KAB7727695.1"/>
    <property type="molecule type" value="Genomic_DNA"/>
</dbReference>
<feature type="transmembrane region" description="Helical" evidence="1">
    <location>
        <begin position="323"/>
        <end position="343"/>
    </location>
</feature>
<name>A0A7J5TUM3_9BACT</name>